<feature type="compositionally biased region" description="Basic and acidic residues" evidence="7">
    <location>
        <begin position="443"/>
        <end position="457"/>
    </location>
</feature>
<dbReference type="PIRSF" id="PIRSF037350">
    <property type="entry name" value="Mtase_ZK1128_prd"/>
    <property type="match status" value="1"/>
</dbReference>
<dbReference type="PANTHER" id="PTHR13393:SF0">
    <property type="entry name" value="RNA N6-ADENOSINE-METHYLTRANSFERASE METTL16"/>
    <property type="match status" value="1"/>
</dbReference>
<feature type="binding site" evidence="6">
    <location>
        <position position="191"/>
    </location>
    <ligand>
        <name>S-adenosyl-L-methionine</name>
        <dbReference type="ChEBI" id="CHEBI:59789"/>
    </ligand>
</feature>
<feature type="binding site" evidence="6">
    <location>
        <position position="135"/>
    </location>
    <ligand>
        <name>S-adenosyl-L-methionine</name>
        <dbReference type="ChEBI" id="CHEBI:59789"/>
    </ligand>
</feature>
<evidence type="ECO:0000256" key="5">
    <source>
        <dbReference type="PIRNR" id="PIRNR037350"/>
    </source>
</evidence>
<keyword evidence="2 5" id="KW-0489">Methyltransferase</keyword>
<protein>
    <submittedName>
        <fullName evidence="8">Predicted DNA methylase</fullName>
    </submittedName>
</protein>
<dbReference type="InterPro" id="IPR010286">
    <property type="entry name" value="METTL16/RlmF"/>
</dbReference>
<evidence type="ECO:0000256" key="2">
    <source>
        <dbReference type="ARBA" id="ARBA00022603"/>
    </source>
</evidence>
<feature type="region of interest" description="Disordered" evidence="7">
    <location>
        <begin position="358"/>
        <end position="385"/>
    </location>
</feature>
<dbReference type="SUPFAM" id="SSF53335">
    <property type="entry name" value="S-adenosyl-L-methionine-dependent methyltransferases"/>
    <property type="match status" value="1"/>
</dbReference>
<feature type="compositionally biased region" description="Polar residues" evidence="7">
    <location>
        <begin position="358"/>
        <end position="383"/>
    </location>
</feature>
<dbReference type="Pfam" id="PF05971">
    <property type="entry name" value="Methyltransf_10"/>
    <property type="match status" value="1"/>
</dbReference>
<comment type="similarity">
    <text evidence="1 5">Belongs to the methyltransferase superfamily. METTL16/RlmF family.</text>
</comment>
<feature type="binding site" evidence="6">
    <location>
        <position position="76"/>
    </location>
    <ligand>
        <name>S-adenosyl-L-methionine</name>
        <dbReference type="ChEBI" id="CHEBI:59789"/>
    </ligand>
</feature>
<dbReference type="InterPro" id="IPR029063">
    <property type="entry name" value="SAM-dependent_MTases_sf"/>
</dbReference>
<dbReference type="GO" id="GO:0008168">
    <property type="term" value="F:methyltransferase activity"/>
    <property type="evidence" value="ECO:0007669"/>
    <property type="project" value="UniProtKB-KW"/>
</dbReference>
<dbReference type="PANTHER" id="PTHR13393">
    <property type="entry name" value="SAM-DEPENDENT METHYLTRANSFERASE"/>
    <property type="match status" value="1"/>
</dbReference>
<accession>A0A0F7SPG5</accession>
<reference evidence="8" key="1">
    <citation type="submission" date="2014-08" db="EMBL/GenBank/DDBJ databases">
        <authorList>
            <person name="Sharma Rahul"/>
            <person name="Thines Marco"/>
        </authorList>
    </citation>
    <scope>NUCLEOTIDE SEQUENCE</scope>
</reference>
<name>A0A0F7SPG5_PHARH</name>
<sequence>MHPENPYLLCPPDFSKLAKSSEELRPFVFLNASKLPVIDFKNPAAVRALSRALLHHDLDLNVTIPDDRLCPTVANRLDYLLWIRSLLRTHDCLSDVALKKSSEKIRGIDIGTGSTAIYPLIGSRLEPQWEFCATEIDPNSFHHAQGNISRNFLSDRVKLVKIEPPSGQEQDRILKPFELFPDLQFEFTMCNPPFYSSWQEISSLASNKEFNPHAICTGAETEMITTGGEVEFVKRMVNESTSMGIQDRCRWFTSLLGKSSSIKDVVDLFRSRKIKNYAIAEFIQGHTKRWALAWSFSALYLPDDLSRPTSKQLHPFLPPSNSKSFTFPPDTSIEDLVRCTERILQALDGVSLSTLSEPITVSSGSHSDSSENPTRPTSSSTRYLVSAREATWSRSARRKKHVRVENEINPMEHDVSTVDERPFLSTLLRFDRVGLTNRGTNRSTDKDGDKNREDGDEKGWEMSMHLLSLKTDDIEGKNRLAWEGLWNFMLRKVREGVQECVEK</sequence>
<evidence type="ECO:0000256" key="4">
    <source>
        <dbReference type="ARBA" id="ARBA00022691"/>
    </source>
</evidence>
<dbReference type="AlphaFoldDB" id="A0A0F7SPG5"/>
<evidence type="ECO:0000256" key="3">
    <source>
        <dbReference type="ARBA" id="ARBA00022679"/>
    </source>
</evidence>
<dbReference type="EMBL" id="LN483124">
    <property type="protein sequence ID" value="CED82013.1"/>
    <property type="molecule type" value="Genomic_DNA"/>
</dbReference>
<keyword evidence="4 6" id="KW-0949">S-adenosyl-L-methionine</keyword>
<feature type="region of interest" description="Disordered" evidence="7">
    <location>
        <begin position="436"/>
        <end position="457"/>
    </location>
</feature>
<evidence type="ECO:0000256" key="7">
    <source>
        <dbReference type="SAM" id="MobiDB-lite"/>
    </source>
</evidence>
<dbReference type="GO" id="GO:0070475">
    <property type="term" value="P:rRNA base methylation"/>
    <property type="evidence" value="ECO:0007669"/>
    <property type="project" value="TreeGrafter"/>
</dbReference>
<organism evidence="8">
    <name type="scientific">Phaffia rhodozyma</name>
    <name type="common">Yeast</name>
    <name type="synonym">Xanthophyllomyces dendrorhous</name>
    <dbReference type="NCBI Taxonomy" id="264483"/>
    <lineage>
        <taxon>Eukaryota</taxon>
        <taxon>Fungi</taxon>
        <taxon>Dikarya</taxon>
        <taxon>Basidiomycota</taxon>
        <taxon>Agaricomycotina</taxon>
        <taxon>Tremellomycetes</taxon>
        <taxon>Cystofilobasidiales</taxon>
        <taxon>Mrakiaceae</taxon>
        <taxon>Phaffia</taxon>
    </lineage>
</organism>
<evidence type="ECO:0000313" key="8">
    <source>
        <dbReference type="EMBL" id="CED82013.1"/>
    </source>
</evidence>
<evidence type="ECO:0000256" key="1">
    <source>
        <dbReference type="ARBA" id="ARBA00005878"/>
    </source>
</evidence>
<dbReference type="Gene3D" id="3.40.50.150">
    <property type="entry name" value="Vaccinia Virus protein VP39"/>
    <property type="match status" value="1"/>
</dbReference>
<dbReference type="GO" id="GO:0005634">
    <property type="term" value="C:nucleus"/>
    <property type="evidence" value="ECO:0007669"/>
    <property type="project" value="TreeGrafter"/>
</dbReference>
<keyword evidence="3 5" id="KW-0808">Transferase</keyword>
<dbReference type="InterPro" id="IPR017182">
    <property type="entry name" value="METTL16/PsiM"/>
</dbReference>
<evidence type="ECO:0000256" key="6">
    <source>
        <dbReference type="PIRSR" id="PIRSR037350-1"/>
    </source>
</evidence>
<feature type="binding site" evidence="6">
    <location>
        <position position="111"/>
    </location>
    <ligand>
        <name>S-adenosyl-L-methionine</name>
        <dbReference type="ChEBI" id="CHEBI:59789"/>
    </ligand>
</feature>
<proteinExistence type="inferred from homology"/>